<feature type="domain" description="Neurotransmitter-gated ion-channel transmembrane" evidence="8">
    <location>
        <begin position="77"/>
        <end position="168"/>
    </location>
</feature>
<dbReference type="WBParaSite" id="nRc.2.0.1.t25823-RA">
    <property type="protein sequence ID" value="nRc.2.0.1.t25823-RA"/>
    <property type="gene ID" value="nRc.2.0.1.g25823"/>
</dbReference>
<keyword evidence="6" id="KW-0407">Ion channel</keyword>
<keyword evidence="5" id="KW-0406">Ion transport</keyword>
<keyword evidence="4" id="KW-1003">Cell membrane</keyword>
<evidence type="ECO:0000256" key="6">
    <source>
        <dbReference type="ARBA" id="ARBA00023303"/>
    </source>
</evidence>
<dbReference type="InterPro" id="IPR006028">
    <property type="entry name" value="GABAA/Glycine_rcpt"/>
</dbReference>
<dbReference type="Proteomes" id="UP000887565">
    <property type="component" value="Unplaced"/>
</dbReference>
<dbReference type="Pfam" id="PF02932">
    <property type="entry name" value="Neur_chan_memb"/>
    <property type="match status" value="1"/>
</dbReference>
<dbReference type="InterPro" id="IPR006201">
    <property type="entry name" value="Neur_channel"/>
</dbReference>
<dbReference type="Gene3D" id="1.20.58.390">
    <property type="entry name" value="Neurotransmitter-gated ion-channel transmembrane domain"/>
    <property type="match status" value="1"/>
</dbReference>
<dbReference type="InterPro" id="IPR038050">
    <property type="entry name" value="Neuro_actylchol_rec"/>
</dbReference>
<dbReference type="PRINTS" id="PR00253">
    <property type="entry name" value="GABAARECEPTR"/>
</dbReference>
<dbReference type="SUPFAM" id="SSF90112">
    <property type="entry name" value="Neurotransmitter-gated ion-channel transmembrane pore"/>
    <property type="match status" value="1"/>
</dbReference>
<feature type="transmembrane region" description="Helical" evidence="7">
    <location>
        <begin position="73"/>
        <end position="94"/>
    </location>
</feature>
<comment type="subcellular location">
    <subcellularLocation>
        <location evidence="2">Cell membrane</location>
    </subcellularLocation>
    <subcellularLocation>
        <location evidence="1">Membrane</location>
        <topology evidence="1">Multi-pass membrane protein</topology>
    </subcellularLocation>
</comment>
<keyword evidence="7" id="KW-1133">Transmembrane helix</keyword>
<protein>
    <submittedName>
        <fullName evidence="10">Neurotransmitter-gated ion-channel transmembrane domain-containing protein</fullName>
    </submittedName>
</protein>
<dbReference type="InterPro" id="IPR036734">
    <property type="entry name" value="Neur_chan_lig-bd_sf"/>
</dbReference>
<evidence type="ECO:0000256" key="7">
    <source>
        <dbReference type="SAM" id="Phobius"/>
    </source>
</evidence>
<dbReference type="InterPro" id="IPR036719">
    <property type="entry name" value="Neuro-gated_channel_TM_sf"/>
</dbReference>
<dbReference type="Gene3D" id="2.70.170.10">
    <property type="entry name" value="Neurotransmitter-gated ion-channel ligand-binding domain"/>
    <property type="match status" value="1"/>
</dbReference>
<organism evidence="9 10">
    <name type="scientific">Romanomermis culicivorax</name>
    <name type="common">Nematode worm</name>
    <dbReference type="NCBI Taxonomy" id="13658"/>
    <lineage>
        <taxon>Eukaryota</taxon>
        <taxon>Metazoa</taxon>
        <taxon>Ecdysozoa</taxon>
        <taxon>Nematoda</taxon>
        <taxon>Enoplea</taxon>
        <taxon>Dorylaimia</taxon>
        <taxon>Mermithida</taxon>
        <taxon>Mermithoidea</taxon>
        <taxon>Mermithidae</taxon>
        <taxon>Romanomermis</taxon>
    </lineage>
</organism>
<dbReference type="CDD" id="cd19049">
    <property type="entry name" value="LGIC_TM_anion"/>
    <property type="match status" value="1"/>
</dbReference>
<sequence>MIGCGFIDGYSTEDIKLHWHDDGHSPVKIDEHLRLPTFTMDDMIVEETDQILSTGNYSRLSCKFKFIRSIRYYYLQIYQPSVFVVATSWVSFWIDRESAPARVTLCITAILTMTTLTSLTSEQMPKVGYAKAVDIYLVVCYFMVFGALMEYALISYLIVGEKATKQKRRISPLPQKVDYVVAGIYCSSQDSSDRAANNLTKRKITVTV</sequence>
<evidence type="ECO:0000256" key="5">
    <source>
        <dbReference type="ARBA" id="ARBA00023065"/>
    </source>
</evidence>
<reference evidence="10" key="1">
    <citation type="submission" date="2022-11" db="UniProtKB">
        <authorList>
            <consortium name="WormBaseParasite"/>
        </authorList>
    </citation>
    <scope>IDENTIFICATION</scope>
</reference>
<evidence type="ECO:0000313" key="9">
    <source>
        <dbReference type="Proteomes" id="UP000887565"/>
    </source>
</evidence>
<dbReference type="GO" id="GO:0005230">
    <property type="term" value="F:extracellular ligand-gated monoatomic ion channel activity"/>
    <property type="evidence" value="ECO:0007669"/>
    <property type="project" value="InterPro"/>
</dbReference>
<evidence type="ECO:0000256" key="4">
    <source>
        <dbReference type="ARBA" id="ARBA00022475"/>
    </source>
</evidence>
<evidence type="ECO:0000256" key="1">
    <source>
        <dbReference type="ARBA" id="ARBA00004141"/>
    </source>
</evidence>
<feature type="transmembrane region" description="Helical" evidence="7">
    <location>
        <begin position="135"/>
        <end position="159"/>
    </location>
</feature>
<evidence type="ECO:0000256" key="3">
    <source>
        <dbReference type="ARBA" id="ARBA00022448"/>
    </source>
</evidence>
<evidence type="ECO:0000256" key="2">
    <source>
        <dbReference type="ARBA" id="ARBA00004236"/>
    </source>
</evidence>
<evidence type="ECO:0000259" key="8">
    <source>
        <dbReference type="Pfam" id="PF02932"/>
    </source>
</evidence>
<keyword evidence="7" id="KW-0472">Membrane</keyword>
<dbReference type="GO" id="GO:0005886">
    <property type="term" value="C:plasma membrane"/>
    <property type="evidence" value="ECO:0007669"/>
    <property type="project" value="UniProtKB-SubCell"/>
</dbReference>
<keyword evidence="3" id="KW-0813">Transport</keyword>
<keyword evidence="9" id="KW-1185">Reference proteome</keyword>
<keyword evidence="7" id="KW-0812">Transmembrane</keyword>
<dbReference type="OMA" id="NCEHRIG"/>
<dbReference type="AlphaFoldDB" id="A0A915JI79"/>
<proteinExistence type="predicted"/>
<evidence type="ECO:0000313" key="10">
    <source>
        <dbReference type="WBParaSite" id="nRc.2.0.1.t25823-RA"/>
    </source>
</evidence>
<dbReference type="InterPro" id="IPR006029">
    <property type="entry name" value="Neurotrans-gated_channel_TM"/>
</dbReference>
<accession>A0A915JI79</accession>
<name>A0A915JI79_ROMCU</name>
<dbReference type="GO" id="GO:0004888">
    <property type="term" value="F:transmembrane signaling receptor activity"/>
    <property type="evidence" value="ECO:0007669"/>
    <property type="project" value="InterPro"/>
</dbReference>
<dbReference type="PANTHER" id="PTHR18945">
    <property type="entry name" value="NEUROTRANSMITTER GATED ION CHANNEL"/>
    <property type="match status" value="1"/>
</dbReference>